<keyword evidence="3" id="KW-1185">Reference proteome</keyword>
<evidence type="ECO:0000313" key="2">
    <source>
        <dbReference type="EMBL" id="KMO32915.1"/>
    </source>
</evidence>
<keyword evidence="1" id="KW-0812">Transmembrane</keyword>
<proteinExistence type="predicted"/>
<organism evidence="2 3">
    <name type="scientific">Methylobacterium tarhaniae</name>
    <dbReference type="NCBI Taxonomy" id="1187852"/>
    <lineage>
        <taxon>Bacteria</taxon>
        <taxon>Pseudomonadati</taxon>
        <taxon>Pseudomonadota</taxon>
        <taxon>Alphaproteobacteria</taxon>
        <taxon>Hyphomicrobiales</taxon>
        <taxon>Methylobacteriaceae</taxon>
        <taxon>Methylobacterium</taxon>
    </lineage>
</organism>
<feature type="non-terminal residue" evidence="2">
    <location>
        <position position="102"/>
    </location>
</feature>
<feature type="transmembrane region" description="Helical" evidence="1">
    <location>
        <begin position="75"/>
        <end position="94"/>
    </location>
</feature>
<protein>
    <submittedName>
        <fullName evidence="2">AbrB family transcriptional regulator</fullName>
    </submittedName>
</protein>
<evidence type="ECO:0000313" key="3">
    <source>
        <dbReference type="Proteomes" id="UP000036449"/>
    </source>
</evidence>
<reference evidence="2 3" key="1">
    <citation type="submission" date="2015-03" db="EMBL/GenBank/DDBJ databases">
        <title>Genome sequencing of Methylobacterium tarhaniae DSM 25844.</title>
        <authorList>
            <person name="Chaudhry V."/>
            <person name="Patil P.B."/>
        </authorList>
    </citation>
    <scope>NUCLEOTIDE SEQUENCE [LARGE SCALE GENOMIC DNA]</scope>
    <source>
        <strain evidence="2 3">DSM 25844</strain>
    </source>
</reference>
<keyword evidence="1" id="KW-0472">Membrane</keyword>
<dbReference type="Proteomes" id="UP000036449">
    <property type="component" value="Unassembled WGS sequence"/>
</dbReference>
<gene>
    <name evidence="2" type="ORF">VQ03_25785</name>
</gene>
<dbReference type="EMBL" id="LABZ01000212">
    <property type="protein sequence ID" value="KMO32915.1"/>
    <property type="molecule type" value="Genomic_DNA"/>
</dbReference>
<sequence length="102" mass="10109">MDAMQPASTDLRRSLPRAAALWAGLVAASGALAGLFTLAGFPAALLLGPMLAGIGFGVGGAPIRVPKRGFQAAQALIGCLVAHAVNASIAATLLEDGFLILG</sequence>
<feature type="transmembrane region" description="Helical" evidence="1">
    <location>
        <begin position="43"/>
        <end position="63"/>
    </location>
</feature>
<dbReference type="InterPro" id="IPR007820">
    <property type="entry name" value="AbrB_fam"/>
</dbReference>
<comment type="caution">
    <text evidence="2">The sequence shown here is derived from an EMBL/GenBank/DDBJ whole genome shotgun (WGS) entry which is preliminary data.</text>
</comment>
<dbReference type="Pfam" id="PF05145">
    <property type="entry name" value="AbrB"/>
    <property type="match status" value="1"/>
</dbReference>
<accession>A0A0J6SCG7</accession>
<dbReference type="GO" id="GO:0016020">
    <property type="term" value="C:membrane"/>
    <property type="evidence" value="ECO:0007669"/>
    <property type="project" value="InterPro"/>
</dbReference>
<evidence type="ECO:0000256" key="1">
    <source>
        <dbReference type="SAM" id="Phobius"/>
    </source>
</evidence>
<keyword evidence="1" id="KW-1133">Transmembrane helix</keyword>
<name>A0A0J6SCG7_9HYPH</name>
<dbReference type="PATRIC" id="fig|1187852.3.peg.3053"/>
<dbReference type="GO" id="GO:0010468">
    <property type="term" value="P:regulation of gene expression"/>
    <property type="evidence" value="ECO:0007669"/>
    <property type="project" value="InterPro"/>
</dbReference>
<dbReference type="AlphaFoldDB" id="A0A0J6SCG7"/>